<evidence type="ECO:0000313" key="2">
    <source>
        <dbReference type="Proteomes" id="UP000280708"/>
    </source>
</evidence>
<gene>
    <name evidence="1" type="ORF">EBF16_10585</name>
</gene>
<reference evidence="1 2" key="1">
    <citation type="submission" date="2018-10" db="EMBL/GenBank/DDBJ databases">
        <title>Characterization and genome analysis of a novel bacterium Sphingobium yanoikuyae SJTF8 capable of degrading PAHs.</title>
        <authorList>
            <person name="Yin C."/>
            <person name="Xiong W."/>
            <person name="Liang R."/>
        </authorList>
    </citation>
    <scope>NUCLEOTIDE SEQUENCE [LARGE SCALE GENOMIC DNA]</scope>
    <source>
        <strain evidence="1 2">SJTF8</strain>
    </source>
</reference>
<proteinExistence type="predicted"/>
<dbReference type="AlphaFoldDB" id="A0A3G2UR23"/>
<accession>A0A3G2UR23</accession>
<dbReference type="EMBL" id="CP033230">
    <property type="protein sequence ID" value="AYO77295.1"/>
    <property type="molecule type" value="Genomic_DNA"/>
</dbReference>
<evidence type="ECO:0000313" key="1">
    <source>
        <dbReference type="EMBL" id="AYO77295.1"/>
    </source>
</evidence>
<protein>
    <submittedName>
        <fullName evidence="1">Uncharacterized protein</fullName>
    </submittedName>
</protein>
<sequence>MTLRHGTDEETPLPQSRAGKIVGIADDEKGVQVLIVEIDGHADRGHGSHCPWLKGGMPKRAMMCWRAAGWP</sequence>
<dbReference type="Proteomes" id="UP000280708">
    <property type="component" value="Chromosome"/>
</dbReference>
<name>A0A3G2UR23_SPHYA</name>
<organism evidence="1 2">
    <name type="scientific">Sphingobium yanoikuyae</name>
    <name type="common">Sphingomonas yanoikuyae</name>
    <dbReference type="NCBI Taxonomy" id="13690"/>
    <lineage>
        <taxon>Bacteria</taxon>
        <taxon>Pseudomonadati</taxon>
        <taxon>Pseudomonadota</taxon>
        <taxon>Alphaproteobacteria</taxon>
        <taxon>Sphingomonadales</taxon>
        <taxon>Sphingomonadaceae</taxon>
        <taxon>Sphingobium</taxon>
    </lineage>
</organism>